<proteinExistence type="inferred from homology"/>
<dbReference type="Pfam" id="PF04909">
    <property type="entry name" value="Amidohydro_2"/>
    <property type="match status" value="1"/>
</dbReference>
<comment type="similarity">
    <text evidence="1">Belongs to the metallo-dependent hydrolases superfamily.</text>
</comment>
<dbReference type="InterPro" id="IPR032466">
    <property type="entry name" value="Metal_Hydrolase"/>
</dbReference>
<organism evidence="3 4">
    <name type="scientific">Aquincola tertiaricarbonis</name>
    <dbReference type="NCBI Taxonomy" id="391953"/>
    <lineage>
        <taxon>Bacteria</taxon>
        <taxon>Pseudomonadati</taxon>
        <taxon>Pseudomonadota</taxon>
        <taxon>Betaproteobacteria</taxon>
        <taxon>Burkholderiales</taxon>
        <taxon>Sphaerotilaceae</taxon>
        <taxon>Aquincola</taxon>
    </lineage>
</organism>
<keyword evidence="4" id="KW-1185">Reference proteome</keyword>
<dbReference type="RefSeq" id="WP_250197295.1">
    <property type="nucleotide sequence ID" value="NZ_CP097636.1"/>
</dbReference>
<dbReference type="Gene3D" id="3.20.20.140">
    <property type="entry name" value="Metal-dependent hydrolases"/>
    <property type="match status" value="1"/>
</dbReference>
<dbReference type="InterPro" id="IPR052350">
    <property type="entry name" value="Metallo-dep_Lactonases"/>
</dbReference>
<name>A0ABY4SAH0_AQUTE</name>
<accession>A0ABY4SAH0</accession>
<evidence type="ECO:0000313" key="3">
    <source>
        <dbReference type="EMBL" id="URI09077.1"/>
    </source>
</evidence>
<dbReference type="Proteomes" id="UP001056201">
    <property type="component" value="Chromosome 2"/>
</dbReference>
<protein>
    <submittedName>
        <fullName evidence="3">Amidohydrolase family protein</fullName>
    </submittedName>
</protein>
<dbReference type="PANTHER" id="PTHR43569">
    <property type="entry name" value="AMIDOHYDROLASE"/>
    <property type="match status" value="1"/>
</dbReference>
<sequence>MTPPELPTAIVDAHHHLWALEGAHYPWLQEDYAPERFILGAYEPLCRDYRPADFRADWQGMPVVASVHVEAERDRGEALAETQWLHQQHAAHGLPGAIVAWADLLAPDADAQLAAQAAMPLVRGIRCKPATAAAPGAALPAAGSLQDPRWPAALQRLAAHGLLWDLRVPYWHLEEAAALLAQVPPLTVVLEHTGLPWDRSATGLASWRRGMAALAALPQVHVKISELGLRERPWTEADNLPVMRETLDLFGWQRCLFGSNFPVARLRIGYAELVQATARALAHLPAAARQAVWHDNAMAVYRIARSAAA</sequence>
<dbReference type="PANTHER" id="PTHR43569:SF1">
    <property type="entry name" value="BLL3371 PROTEIN"/>
    <property type="match status" value="1"/>
</dbReference>
<dbReference type="InterPro" id="IPR006680">
    <property type="entry name" value="Amidohydro-rel"/>
</dbReference>
<reference evidence="3" key="1">
    <citation type="submission" date="2022-05" db="EMBL/GenBank/DDBJ databases">
        <title>An RpoN-dependent PEP-CTERM gene is involved in floc formation of an Aquincola tertiaricarbonis strain.</title>
        <authorList>
            <person name="Qiu D."/>
            <person name="Xia M."/>
        </authorList>
    </citation>
    <scope>NUCLEOTIDE SEQUENCE</scope>
    <source>
        <strain evidence="3">RN12</strain>
    </source>
</reference>
<gene>
    <name evidence="3" type="ORF">MW290_26275</name>
</gene>
<dbReference type="EMBL" id="CP097636">
    <property type="protein sequence ID" value="URI09077.1"/>
    <property type="molecule type" value="Genomic_DNA"/>
</dbReference>
<dbReference type="SUPFAM" id="SSF51556">
    <property type="entry name" value="Metallo-dependent hydrolases"/>
    <property type="match status" value="1"/>
</dbReference>
<feature type="domain" description="Amidohydrolase-related" evidence="2">
    <location>
        <begin position="11"/>
        <end position="303"/>
    </location>
</feature>
<evidence type="ECO:0000259" key="2">
    <source>
        <dbReference type="Pfam" id="PF04909"/>
    </source>
</evidence>
<evidence type="ECO:0000313" key="4">
    <source>
        <dbReference type="Proteomes" id="UP001056201"/>
    </source>
</evidence>
<evidence type="ECO:0000256" key="1">
    <source>
        <dbReference type="ARBA" id="ARBA00038310"/>
    </source>
</evidence>